<comment type="caution">
    <text evidence="2">The sequence shown here is derived from an EMBL/GenBank/DDBJ whole genome shotgun (WGS) entry which is preliminary data.</text>
</comment>
<keyword evidence="3" id="KW-1185">Reference proteome</keyword>
<proteinExistence type="predicted"/>
<feature type="compositionally biased region" description="Polar residues" evidence="1">
    <location>
        <begin position="43"/>
        <end position="52"/>
    </location>
</feature>
<evidence type="ECO:0000256" key="1">
    <source>
        <dbReference type="SAM" id="MobiDB-lite"/>
    </source>
</evidence>
<dbReference type="AlphaFoldDB" id="A0A9W9FZG6"/>
<protein>
    <submittedName>
        <fullName evidence="2">Uncharacterized protein</fullName>
    </submittedName>
</protein>
<dbReference type="Proteomes" id="UP001149165">
    <property type="component" value="Unassembled WGS sequence"/>
</dbReference>
<reference evidence="2" key="2">
    <citation type="journal article" date="2023" name="IMA Fungus">
        <title>Comparative genomic study of the Penicillium genus elucidates a diverse pangenome and 15 lateral gene transfer events.</title>
        <authorList>
            <person name="Petersen C."/>
            <person name="Sorensen T."/>
            <person name="Nielsen M.R."/>
            <person name="Sondergaard T.E."/>
            <person name="Sorensen J.L."/>
            <person name="Fitzpatrick D.A."/>
            <person name="Frisvad J.C."/>
            <person name="Nielsen K.L."/>
        </authorList>
    </citation>
    <scope>NUCLEOTIDE SEQUENCE</scope>
    <source>
        <strain evidence="2">IBT 30069</strain>
    </source>
</reference>
<accession>A0A9W9FZG6</accession>
<dbReference type="EMBL" id="JAPQKH010000003">
    <property type="protein sequence ID" value="KAJ5109314.1"/>
    <property type="molecule type" value="Genomic_DNA"/>
</dbReference>
<reference evidence="2" key="1">
    <citation type="submission" date="2022-11" db="EMBL/GenBank/DDBJ databases">
        <authorList>
            <person name="Petersen C."/>
        </authorList>
    </citation>
    <scope>NUCLEOTIDE SEQUENCE</scope>
    <source>
        <strain evidence="2">IBT 30069</strain>
    </source>
</reference>
<evidence type="ECO:0000313" key="3">
    <source>
        <dbReference type="Proteomes" id="UP001149165"/>
    </source>
</evidence>
<gene>
    <name evidence="2" type="ORF">N7456_005989</name>
</gene>
<sequence>MSLQDAFMRTFNPIQSTRISAAGLLAPKSKLVNGANLLDALQSSPGTSSQSFLKAGNPPGWNSISSWHA</sequence>
<feature type="compositionally biased region" description="Polar residues" evidence="1">
    <location>
        <begin position="60"/>
        <end position="69"/>
    </location>
</feature>
<evidence type="ECO:0000313" key="2">
    <source>
        <dbReference type="EMBL" id="KAJ5109314.1"/>
    </source>
</evidence>
<feature type="region of interest" description="Disordered" evidence="1">
    <location>
        <begin position="43"/>
        <end position="69"/>
    </location>
</feature>
<name>A0A9W9FZG6_9EURO</name>
<organism evidence="2 3">
    <name type="scientific">Penicillium angulare</name>
    <dbReference type="NCBI Taxonomy" id="116970"/>
    <lineage>
        <taxon>Eukaryota</taxon>
        <taxon>Fungi</taxon>
        <taxon>Dikarya</taxon>
        <taxon>Ascomycota</taxon>
        <taxon>Pezizomycotina</taxon>
        <taxon>Eurotiomycetes</taxon>
        <taxon>Eurotiomycetidae</taxon>
        <taxon>Eurotiales</taxon>
        <taxon>Aspergillaceae</taxon>
        <taxon>Penicillium</taxon>
    </lineage>
</organism>